<feature type="transmembrane region" description="Helical" evidence="2">
    <location>
        <begin position="20"/>
        <end position="38"/>
    </location>
</feature>
<keyword evidence="2" id="KW-1133">Transmembrane helix</keyword>
<feature type="region of interest" description="Disordered" evidence="1">
    <location>
        <begin position="47"/>
        <end position="67"/>
    </location>
</feature>
<comment type="caution">
    <text evidence="3">The sequence shown here is derived from an EMBL/GenBank/DDBJ whole genome shotgun (WGS) entry which is preliminary data.</text>
</comment>
<sequence>MSLPEPPHSSGLTSIDVLGISLGGFLIIIFSGSALVFLKARMSPYSSQSQTQIHSTNKPSIKSSTDLEVGLPTPNRPGYTNELASLHKKEIPNLAHNQNARENIKSKISRPTRLLPLDASSIVVQNPLRLRRKTLIESYLPKLTQSIPSRRTHSLHLSINLRRTSREPLSILRNKPIPVTQAGIKPAPLNSTPTINQFTHKQGKRTLVWFDEPSIQIPISEELHSPRTLRSNSFPICANSSVISSSRSFLSRDHYLSFSLNPRSQTTSLGSKLPAELISMISKISSIIPIIPLVRFR</sequence>
<dbReference type="EMBL" id="AVOT02055943">
    <property type="protein sequence ID" value="MBW0550379.1"/>
    <property type="molecule type" value="Genomic_DNA"/>
</dbReference>
<organism evidence="3 4">
    <name type="scientific">Austropuccinia psidii MF-1</name>
    <dbReference type="NCBI Taxonomy" id="1389203"/>
    <lineage>
        <taxon>Eukaryota</taxon>
        <taxon>Fungi</taxon>
        <taxon>Dikarya</taxon>
        <taxon>Basidiomycota</taxon>
        <taxon>Pucciniomycotina</taxon>
        <taxon>Pucciniomycetes</taxon>
        <taxon>Pucciniales</taxon>
        <taxon>Sphaerophragmiaceae</taxon>
        <taxon>Austropuccinia</taxon>
    </lineage>
</organism>
<evidence type="ECO:0000313" key="3">
    <source>
        <dbReference type="EMBL" id="MBW0550379.1"/>
    </source>
</evidence>
<keyword evidence="2" id="KW-0812">Transmembrane</keyword>
<keyword evidence="2" id="KW-0472">Membrane</keyword>
<protein>
    <submittedName>
        <fullName evidence="3">Uncharacterized protein</fullName>
    </submittedName>
</protein>
<accession>A0A9Q3IUS2</accession>
<dbReference type="Proteomes" id="UP000765509">
    <property type="component" value="Unassembled WGS sequence"/>
</dbReference>
<reference evidence="3" key="1">
    <citation type="submission" date="2021-03" db="EMBL/GenBank/DDBJ databases">
        <title>Draft genome sequence of rust myrtle Austropuccinia psidii MF-1, a brazilian biotype.</title>
        <authorList>
            <person name="Quecine M.C."/>
            <person name="Pachon D.M.R."/>
            <person name="Bonatelli M.L."/>
            <person name="Correr F.H."/>
            <person name="Franceschini L.M."/>
            <person name="Leite T.F."/>
            <person name="Margarido G.R.A."/>
            <person name="Almeida C.A."/>
            <person name="Ferrarezi J.A."/>
            <person name="Labate C.A."/>
        </authorList>
    </citation>
    <scope>NUCLEOTIDE SEQUENCE</scope>
    <source>
        <strain evidence="3">MF-1</strain>
    </source>
</reference>
<feature type="compositionally biased region" description="Polar residues" evidence="1">
    <location>
        <begin position="47"/>
        <end position="66"/>
    </location>
</feature>
<dbReference type="AlphaFoldDB" id="A0A9Q3IUS2"/>
<dbReference type="OrthoDB" id="2497350at2759"/>
<evidence type="ECO:0000256" key="1">
    <source>
        <dbReference type="SAM" id="MobiDB-lite"/>
    </source>
</evidence>
<name>A0A9Q3IUS2_9BASI</name>
<keyword evidence="4" id="KW-1185">Reference proteome</keyword>
<proteinExistence type="predicted"/>
<gene>
    <name evidence="3" type="ORF">O181_090094</name>
</gene>
<evidence type="ECO:0000313" key="4">
    <source>
        <dbReference type="Proteomes" id="UP000765509"/>
    </source>
</evidence>
<evidence type="ECO:0000256" key="2">
    <source>
        <dbReference type="SAM" id="Phobius"/>
    </source>
</evidence>